<reference evidence="2 3" key="1">
    <citation type="submission" date="2018-06" db="EMBL/GenBank/DDBJ databases">
        <authorList>
            <consortium name="Pathogen Informatics"/>
            <person name="Doyle S."/>
        </authorList>
    </citation>
    <scope>NUCLEOTIDE SEQUENCE [LARGE SCALE GENOMIC DNA]</scope>
    <source>
        <strain evidence="2 3">NCTC13315</strain>
    </source>
</reference>
<organism evidence="2 3">
    <name type="scientific">Legionella beliardensis</name>
    <dbReference type="NCBI Taxonomy" id="91822"/>
    <lineage>
        <taxon>Bacteria</taxon>
        <taxon>Pseudomonadati</taxon>
        <taxon>Pseudomonadota</taxon>
        <taxon>Gammaproteobacteria</taxon>
        <taxon>Legionellales</taxon>
        <taxon>Legionellaceae</taxon>
        <taxon>Legionella</taxon>
    </lineage>
</organism>
<evidence type="ECO:0000313" key="2">
    <source>
        <dbReference type="EMBL" id="STX55724.1"/>
    </source>
</evidence>
<keyword evidence="1" id="KW-0472">Membrane</keyword>
<dbReference type="SUPFAM" id="SSF48371">
    <property type="entry name" value="ARM repeat"/>
    <property type="match status" value="1"/>
</dbReference>
<evidence type="ECO:0000313" key="3">
    <source>
        <dbReference type="Proteomes" id="UP000254968"/>
    </source>
</evidence>
<keyword evidence="1" id="KW-1133">Transmembrane helix</keyword>
<dbReference type="AlphaFoldDB" id="A0A378JPK5"/>
<dbReference type="InterPro" id="IPR016024">
    <property type="entry name" value="ARM-type_fold"/>
</dbReference>
<dbReference type="EMBL" id="UGNV01000005">
    <property type="protein sequence ID" value="STX55724.1"/>
    <property type="molecule type" value="Genomic_DNA"/>
</dbReference>
<name>A0A378JPK5_9GAMM</name>
<dbReference type="Proteomes" id="UP000254968">
    <property type="component" value="Unassembled WGS sequence"/>
</dbReference>
<feature type="transmembrane region" description="Helical" evidence="1">
    <location>
        <begin position="21"/>
        <end position="41"/>
    </location>
</feature>
<evidence type="ECO:0000256" key="1">
    <source>
        <dbReference type="SAM" id="Phobius"/>
    </source>
</evidence>
<dbReference type="RefSeq" id="WP_131750120.1">
    <property type="nucleotide sequence ID" value="NZ_CAAAHO010000014.1"/>
</dbReference>
<accession>A0A378JPK5</accession>
<protein>
    <submittedName>
        <fullName evidence="2">Uncharacterized protein</fullName>
    </submittedName>
</protein>
<sequence>MAYPVIKTRAMQESKLPVLKLISKIICLALNWLFHLAPYFMVGNLAKFINPLITRLTSFDRDFRQAACHMLVSLVPYLPYVAQKEFLDKNCSILTQTEFRELLYQFINAYCLRKNKPINGCLEFV</sequence>
<gene>
    <name evidence="2" type="ORF">NCTC13315_03094</name>
</gene>
<keyword evidence="1" id="KW-0812">Transmembrane</keyword>
<keyword evidence="3" id="KW-1185">Reference proteome</keyword>
<proteinExistence type="predicted"/>